<feature type="region of interest" description="Disordered" evidence="5">
    <location>
        <begin position="168"/>
        <end position="192"/>
    </location>
</feature>
<keyword evidence="4" id="KW-0408">Iron</keyword>
<gene>
    <name evidence="6" type="ORF">HYH02_003490</name>
</gene>
<keyword evidence="3" id="KW-0479">Metal-binding</keyword>
<feature type="region of interest" description="Disordered" evidence="5">
    <location>
        <begin position="219"/>
        <end position="479"/>
    </location>
</feature>
<name>A0A835WSC8_9CHLO</name>
<organism evidence="6 7">
    <name type="scientific">Chlamydomonas schloesseri</name>
    <dbReference type="NCBI Taxonomy" id="2026947"/>
    <lineage>
        <taxon>Eukaryota</taxon>
        <taxon>Viridiplantae</taxon>
        <taxon>Chlorophyta</taxon>
        <taxon>core chlorophytes</taxon>
        <taxon>Chlorophyceae</taxon>
        <taxon>CS clade</taxon>
        <taxon>Chlamydomonadales</taxon>
        <taxon>Chlamydomonadaceae</taxon>
        <taxon>Chlamydomonas</taxon>
    </lineage>
</organism>
<evidence type="ECO:0000256" key="3">
    <source>
        <dbReference type="ARBA" id="ARBA00022723"/>
    </source>
</evidence>
<dbReference type="InterPro" id="IPR001486">
    <property type="entry name" value="Hemoglobin_trunc"/>
</dbReference>
<feature type="compositionally biased region" description="Low complexity" evidence="5">
    <location>
        <begin position="262"/>
        <end position="292"/>
    </location>
</feature>
<feature type="compositionally biased region" description="Polar residues" evidence="5">
    <location>
        <begin position="510"/>
        <end position="532"/>
    </location>
</feature>
<feature type="compositionally biased region" description="Gly residues" evidence="5">
    <location>
        <begin position="642"/>
        <end position="665"/>
    </location>
</feature>
<feature type="compositionally biased region" description="Low complexity" evidence="5">
    <location>
        <begin position="567"/>
        <end position="595"/>
    </location>
</feature>
<evidence type="ECO:0000313" key="6">
    <source>
        <dbReference type="EMBL" id="KAG2451710.1"/>
    </source>
</evidence>
<dbReference type="Proteomes" id="UP000613740">
    <property type="component" value="Unassembled WGS sequence"/>
</dbReference>
<dbReference type="Gene3D" id="1.10.490.10">
    <property type="entry name" value="Globins"/>
    <property type="match status" value="1"/>
</dbReference>
<dbReference type="InterPro" id="IPR009050">
    <property type="entry name" value="Globin-like_sf"/>
</dbReference>
<reference evidence="6" key="1">
    <citation type="journal article" date="2020" name="bioRxiv">
        <title>Comparative genomics of Chlamydomonas.</title>
        <authorList>
            <person name="Craig R.J."/>
            <person name="Hasan A.R."/>
            <person name="Ness R.W."/>
            <person name="Keightley P.D."/>
        </authorList>
    </citation>
    <scope>NUCLEOTIDE SEQUENCE</scope>
    <source>
        <strain evidence="6">CCAP 11/173</strain>
    </source>
</reference>
<feature type="region of interest" description="Disordered" evidence="5">
    <location>
        <begin position="502"/>
        <end position="537"/>
    </location>
</feature>
<dbReference type="InterPro" id="IPR012292">
    <property type="entry name" value="Globin/Proto"/>
</dbReference>
<dbReference type="GO" id="GO:0020037">
    <property type="term" value="F:heme binding"/>
    <property type="evidence" value="ECO:0007669"/>
    <property type="project" value="InterPro"/>
</dbReference>
<feature type="region of interest" description="Disordered" evidence="5">
    <location>
        <begin position="567"/>
        <end position="602"/>
    </location>
</feature>
<feature type="region of interest" description="Disordered" evidence="5">
    <location>
        <begin position="623"/>
        <end position="700"/>
    </location>
</feature>
<feature type="compositionally biased region" description="Basic and acidic residues" evidence="5">
    <location>
        <begin position="168"/>
        <end position="179"/>
    </location>
</feature>
<evidence type="ECO:0000256" key="4">
    <source>
        <dbReference type="ARBA" id="ARBA00023004"/>
    </source>
</evidence>
<keyword evidence="2" id="KW-0349">Heme</keyword>
<feature type="compositionally biased region" description="Low complexity" evidence="5">
    <location>
        <begin position="684"/>
        <end position="700"/>
    </location>
</feature>
<keyword evidence="7" id="KW-1185">Reference proteome</keyword>
<sequence>MKGALAGFEAWQKEQDASKVNQRALPTTGPLLDRMGGADYVKRVAELFYRKMYADEQLAPFLGEHDVVSLRAKQNAFLIWAFGPPNRPYPGRHLRTAHLRLIKQKGFTAEHFERGLKLFEEALKEMDAPPSVVRDTMTKLRPYKTVVFTPSSARDAEEELRWVKEERMREQREQREQRALHKTNSTASTTSVASMGSGAAAAAAAAGAAAEGGVAGRAVSRSAGSGTSASQPRPGPASAAGGDQGASTAAAAQHHGSGTGGISDSDQSISSSAAGRAAAGAAAGPSCPFSGGRLSRPSSSTVMVPPAAASAGNSVTTPTSDTVPSPVATPTRSPAPRGPNGAAGGAGGPPLSRLSGSQLFPPPFPAGGINSPAHGSGRAGHSSANGSFSGPSGGVAGAAGPGLLGGPGSSHGSFSSSQVHLPPSLAGLPPPPPLPPLHMLATRGGGGNGPPSGAGTPRASLQREMAAGGSGQAVSLSGGIPSSSPLASAGGNSAFGRRSAGRASFDFGSGPSTMPSVRQPSPSHLSQMTSGSMPGGVVSAAAEAEAPVSSPVVRAAPAMAWTASSAAAGSQSATPKAPPSAKAAGTGGDASSSGGIKKLAPPAAVAREGSDVAAAAAAAAAATTAQQQRAPERWAQPAGATPGSGGGAGGGSGSGTAGTGTGTAGTGSHSPNYHMQFMKPPSPGHMSSGMSSPGAMKRLA</sequence>
<evidence type="ECO:0000256" key="1">
    <source>
        <dbReference type="ARBA" id="ARBA00022448"/>
    </source>
</evidence>
<evidence type="ECO:0000256" key="2">
    <source>
        <dbReference type="ARBA" id="ARBA00022617"/>
    </source>
</evidence>
<feature type="compositionally biased region" description="Low complexity" evidence="5">
    <location>
        <begin position="314"/>
        <end position="340"/>
    </location>
</feature>
<feature type="compositionally biased region" description="Gly residues" evidence="5">
    <location>
        <begin position="391"/>
        <end position="409"/>
    </location>
</feature>
<dbReference type="Pfam" id="PF01152">
    <property type="entry name" value="Bac_globin"/>
    <property type="match status" value="1"/>
</dbReference>
<keyword evidence="1" id="KW-0813">Transport</keyword>
<comment type="caution">
    <text evidence="6">The sequence shown here is derived from an EMBL/GenBank/DDBJ whole genome shotgun (WGS) entry which is preliminary data.</text>
</comment>
<feature type="compositionally biased region" description="Polar residues" evidence="5">
    <location>
        <begin position="222"/>
        <end position="231"/>
    </location>
</feature>
<accession>A0A835WSC8</accession>
<evidence type="ECO:0000256" key="5">
    <source>
        <dbReference type="SAM" id="MobiDB-lite"/>
    </source>
</evidence>
<dbReference type="GO" id="GO:0046872">
    <property type="term" value="F:metal ion binding"/>
    <property type="evidence" value="ECO:0007669"/>
    <property type="project" value="UniProtKB-KW"/>
</dbReference>
<dbReference type="OrthoDB" id="549135at2759"/>
<protein>
    <submittedName>
        <fullName evidence="6">Uncharacterized protein</fullName>
    </submittedName>
</protein>
<feature type="compositionally biased region" description="Low complexity" evidence="5">
    <location>
        <begin position="410"/>
        <end position="427"/>
    </location>
</feature>
<dbReference type="GO" id="GO:0019825">
    <property type="term" value="F:oxygen binding"/>
    <property type="evidence" value="ECO:0007669"/>
    <property type="project" value="InterPro"/>
</dbReference>
<dbReference type="CDD" id="cd00454">
    <property type="entry name" value="TrHb1_N"/>
    <property type="match status" value="1"/>
</dbReference>
<evidence type="ECO:0000313" key="7">
    <source>
        <dbReference type="Proteomes" id="UP000613740"/>
    </source>
</evidence>
<dbReference type="SUPFAM" id="SSF46458">
    <property type="entry name" value="Globin-like"/>
    <property type="match status" value="1"/>
</dbReference>
<feature type="compositionally biased region" description="Gly residues" evidence="5">
    <location>
        <begin position="443"/>
        <end position="452"/>
    </location>
</feature>
<dbReference type="EMBL" id="JAEHOD010000007">
    <property type="protein sequence ID" value="KAG2451710.1"/>
    <property type="molecule type" value="Genomic_DNA"/>
</dbReference>
<proteinExistence type="predicted"/>
<dbReference type="AlphaFoldDB" id="A0A835WSC8"/>